<accession>A0A552V5H1</accession>
<dbReference type="AlphaFoldDB" id="A0A552V5H1"/>
<gene>
    <name evidence="2" type="ORF">FMM05_05605</name>
</gene>
<reference evidence="2 3" key="1">
    <citation type="submission" date="2019-07" db="EMBL/GenBank/DDBJ databases">
        <title>Flavobacterium sp. nov., isolated from glacier ice.</title>
        <authorList>
            <person name="Liu Q."/>
            <person name="Xin Y.-H."/>
        </authorList>
    </citation>
    <scope>NUCLEOTIDE SEQUENCE [LARGE SCALE GENOMIC DNA]</scope>
    <source>
        <strain evidence="2 3">ZT4R6</strain>
    </source>
</reference>
<dbReference type="NCBIfam" id="TIGR02117">
    <property type="entry name" value="chp_urease_rgn"/>
    <property type="match status" value="1"/>
</dbReference>
<keyword evidence="1" id="KW-0472">Membrane</keyword>
<dbReference type="EMBL" id="VJVZ01000003">
    <property type="protein sequence ID" value="TRW25697.1"/>
    <property type="molecule type" value="Genomic_DNA"/>
</dbReference>
<dbReference type="Pfam" id="PF09601">
    <property type="entry name" value="DUF2459"/>
    <property type="match status" value="1"/>
</dbReference>
<keyword evidence="1" id="KW-1133">Transmembrane helix</keyword>
<dbReference type="Proteomes" id="UP000320643">
    <property type="component" value="Unassembled WGS sequence"/>
</dbReference>
<organism evidence="2 3">
    <name type="scientific">Flavobacterium zepuense</name>
    <dbReference type="NCBI Taxonomy" id="2593302"/>
    <lineage>
        <taxon>Bacteria</taxon>
        <taxon>Pseudomonadati</taxon>
        <taxon>Bacteroidota</taxon>
        <taxon>Flavobacteriia</taxon>
        <taxon>Flavobacteriales</taxon>
        <taxon>Flavobacteriaceae</taxon>
        <taxon>Flavobacterium</taxon>
    </lineage>
</organism>
<keyword evidence="3" id="KW-1185">Reference proteome</keyword>
<keyword evidence="1" id="KW-0812">Transmembrane</keyword>
<dbReference type="OrthoDB" id="211174at2"/>
<evidence type="ECO:0000313" key="2">
    <source>
        <dbReference type="EMBL" id="TRW25697.1"/>
    </source>
</evidence>
<evidence type="ECO:0000313" key="3">
    <source>
        <dbReference type="Proteomes" id="UP000320643"/>
    </source>
</evidence>
<dbReference type="InterPro" id="IPR011727">
    <property type="entry name" value="CHP02117"/>
</dbReference>
<protein>
    <submittedName>
        <fullName evidence="2">TIGR02117 family protein</fullName>
    </submittedName>
</protein>
<comment type="caution">
    <text evidence="2">The sequence shown here is derived from an EMBL/GenBank/DDBJ whole genome shotgun (WGS) entry which is preliminary data.</text>
</comment>
<dbReference type="RefSeq" id="WP_143372362.1">
    <property type="nucleotide sequence ID" value="NZ_VJVZ01000003.1"/>
</dbReference>
<feature type="transmembrane region" description="Helical" evidence="1">
    <location>
        <begin position="12"/>
        <end position="33"/>
    </location>
</feature>
<name>A0A552V5H1_9FLAO</name>
<sequence>MGKKLKRVLKFIGKFVLAIFAFIVVYLLAVLILSHIPVNTKPEKGGDVAIYINSNGVHTDIMVPIKNNIKDWTKDILYTQTKAKDSVATYMAFGWGDKGFYLDTPEWSDLKASTAFKAAFYLGTSAMHTKFYKTVKEDNECVKIMITQKDYQDLVKYISESFQYDEGKKVLWIANQSYGKYDAFYEANRKYSLFYTCNTWANNALKSAHQKAALWTPYEGDIFTHYRE</sequence>
<evidence type="ECO:0000256" key="1">
    <source>
        <dbReference type="SAM" id="Phobius"/>
    </source>
</evidence>
<proteinExistence type="predicted"/>